<keyword evidence="7" id="KW-1185">Reference proteome</keyword>
<keyword evidence="2" id="KW-0238">DNA-binding</keyword>
<dbReference type="PROSITE" id="PS50043">
    <property type="entry name" value="HTH_LUXR_2"/>
    <property type="match status" value="1"/>
</dbReference>
<evidence type="ECO:0000256" key="1">
    <source>
        <dbReference type="ARBA" id="ARBA00023015"/>
    </source>
</evidence>
<dbReference type="HOGENOM" id="CLU_053495_0_0_11"/>
<dbReference type="Gene3D" id="1.10.10.10">
    <property type="entry name" value="Winged helix-like DNA-binding domain superfamily/Winged helix DNA-binding domain"/>
    <property type="match status" value="1"/>
</dbReference>
<feature type="domain" description="HTH luxR-type" evidence="5">
    <location>
        <begin position="333"/>
        <end position="398"/>
    </location>
</feature>
<dbReference type="GO" id="GO:0006355">
    <property type="term" value="P:regulation of DNA-templated transcription"/>
    <property type="evidence" value="ECO:0007669"/>
    <property type="project" value="InterPro"/>
</dbReference>
<protein>
    <submittedName>
        <fullName evidence="6">GAF modulated transcriptional regulator, LuxR family</fullName>
    </submittedName>
</protein>
<dbReference type="EMBL" id="CP002801">
    <property type="protein sequence ID" value="AEH09423.1"/>
    <property type="molecule type" value="Genomic_DNA"/>
</dbReference>
<organism evidence="6 7">
    <name type="scientific">Candidatus Protofrankia datiscae</name>
    <dbReference type="NCBI Taxonomy" id="2716812"/>
    <lineage>
        <taxon>Bacteria</taxon>
        <taxon>Bacillati</taxon>
        <taxon>Actinomycetota</taxon>
        <taxon>Actinomycetes</taxon>
        <taxon>Frankiales</taxon>
        <taxon>Frankiaceae</taxon>
        <taxon>Protofrankia</taxon>
    </lineage>
</organism>
<evidence type="ECO:0000313" key="7">
    <source>
        <dbReference type="Proteomes" id="UP000001549"/>
    </source>
</evidence>
<dbReference type="PANTHER" id="PTHR44688:SF25">
    <property type="entry name" value="HTH LUXR-TYPE DOMAIN-CONTAINING PROTEIN"/>
    <property type="match status" value="1"/>
</dbReference>
<dbReference type="GO" id="GO:0003677">
    <property type="term" value="F:DNA binding"/>
    <property type="evidence" value="ECO:0007669"/>
    <property type="project" value="UniProtKB-KW"/>
</dbReference>
<evidence type="ECO:0000259" key="5">
    <source>
        <dbReference type="PROSITE" id="PS50043"/>
    </source>
</evidence>
<dbReference type="AlphaFoldDB" id="F8AXE3"/>
<dbReference type="Pfam" id="PF13185">
    <property type="entry name" value="GAF_2"/>
    <property type="match status" value="1"/>
</dbReference>
<dbReference type="PRINTS" id="PR00038">
    <property type="entry name" value="HTHLUXR"/>
</dbReference>
<dbReference type="Proteomes" id="UP000001549">
    <property type="component" value="Chromosome"/>
</dbReference>
<dbReference type="eggNOG" id="COG2203">
    <property type="taxonomic scope" value="Bacteria"/>
</dbReference>
<dbReference type="InterPro" id="IPR036388">
    <property type="entry name" value="WH-like_DNA-bd_sf"/>
</dbReference>
<dbReference type="PROSITE" id="PS00622">
    <property type="entry name" value="HTH_LUXR_1"/>
    <property type="match status" value="1"/>
</dbReference>
<evidence type="ECO:0000256" key="3">
    <source>
        <dbReference type="ARBA" id="ARBA00023163"/>
    </source>
</evidence>
<proteinExistence type="predicted"/>
<dbReference type="KEGG" id="fsy:FsymDg_1997"/>
<evidence type="ECO:0000313" key="6">
    <source>
        <dbReference type="EMBL" id="AEH09423.1"/>
    </source>
</evidence>
<dbReference type="InterPro" id="IPR016032">
    <property type="entry name" value="Sig_transdc_resp-reg_C-effctor"/>
</dbReference>
<evidence type="ECO:0000256" key="2">
    <source>
        <dbReference type="ARBA" id="ARBA00023125"/>
    </source>
</evidence>
<keyword evidence="3" id="KW-0804">Transcription</keyword>
<dbReference type="eggNOG" id="COG2197">
    <property type="taxonomic scope" value="Bacteria"/>
</dbReference>
<dbReference type="PANTHER" id="PTHR44688">
    <property type="entry name" value="DNA-BINDING TRANSCRIPTIONAL ACTIVATOR DEVR_DOSR"/>
    <property type="match status" value="1"/>
</dbReference>
<dbReference type="SUPFAM" id="SSF46894">
    <property type="entry name" value="C-terminal effector domain of the bipartite response regulators"/>
    <property type="match status" value="1"/>
</dbReference>
<dbReference type="InterPro" id="IPR000792">
    <property type="entry name" value="Tscrpt_reg_LuxR_C"/>
</dbReference>
<dbReference type="SMART" id="SM00421">
    <property type="entry name" value="HTH_LUXR"/>
    <property type="match status" value="1"/>
</dbReference>
<name>F8AXE3_9ACTN</name>
<feature type="region of interest" description="Disordered" evidence="4">
    <location>
        <begin position="1"/>
        <end position="25"/>
    </location>
</feature>
<dbReference type="SMART" id="SM00065">
    <property type="entry name" value="GAF"/>
    <property type="match status" value="1"/>
</dbReference>
<dbReference type="InterPro" id="IPR003018">
    <property type="entry name" value="GAF"/>
</dbReference>
<dbReference type="CDD" id="cd06170">
    <property type="entry name" value="LuxR_C_like"/>
    <property type="match status" value="1"/>
</dbReference>
<gene>
    <name evidence="6" type="ordered locus">FsymDg_1997</name>
</gene>
<keyword evidence="1" id="KW-0805">Transcription regulation</keyword>
<evidence type="ECO:0000256" key="4">
    <source>
        <dbReference type="SAM" id="MobiDB-lite"/>
    </source>
</evidence>
<dbReference type="Pfam" id="PF00196">
    <property type="entry name" value="GerE"/>
    <property type="match status" value="1"/>
</dbReference>
<accession>F8AXE3</accession>
<dbReference type="Gene3D" id="3.30.450.40">
    <property type="match status" value="1"/>
</dbReference>
<dbReference type="SUPFAM" id="SSF55781">
    <property type="entry name" value="GAF domain-like"/>
    <property type="match status" value="1"/>
</dbReference>
<reference evidence="6 7" key="1">
    <citation type="submission" date="2011-05" db="EMBL/GenBank/DDBJ databases">
        <title>Complete sequence of chromosome of Frankia symbiont of Datisca glomerata.</title>
        <authorList>
            <consortium name="US DOE Joint Genome Institute"/>
            <person name="Lucas S."/>
            <person name="Han J."/>
            <person name="Lapidus A."/>
            <person name="Cheng J.-F."/>
            <person name="Goodwin L."/>
            <person name="Pitluck S."/>
            <person name="Peters L."/>
            <person name="Mikhailova N."/>
            <person name="Chertkov O."/>
            <person name="Teshima H."/>
            <person name="Han C."/>
            <person name="Tapia R."/>
            <person name="Land M."/>
            <person name="Hauser L."/>
            <person name="Kyrpides N."/>
            <person name="Ivanova N."/>
            <person name="Pagani I."/>
            <person name="Berry A."/>
            <person name="Pawlowski K."/>
            <person name="Persson T."/>
            <person name="Vanden Heuvel B."/>
            <person name="Benson D."/>
            <person name="Woyke T."/>
        </authorList>
    </citation>
    <scope>NUCLEOTIDE SEQUENCE [LARGE SCALE GENOMIC DNA]</scope>
    <source>
        <strain evidence="7">4085684</strain>
    </source>
</reference>
<feature type="compositionally biased region" description="Basic and acidic residues" evidence="4">
    <location>
        <begin position="16"/>
        <end position="25"/>
    </location>
</feature>
<dbReference type="STRING" id="656024.FsymDg_1997"/>
<dbReference type="InterPro" id="IPR029016">
    <property type="entry name" value="GAF-like_dom_sf"/>
</dbReference>
<sequence>MSTGDIRCHGRNHRPMIGDRTHQRSISDRTVSEVLTIIGKAQALLCSQQLPDTTEIDDLPAASSALEAVWHGVCAAAAGDHATADRLAGADDLLPLLIQLKNTDDDVREEHAHHHSSTIRKVQNALSRLHQLSSVSELIEATPGIACTIGFDRAIMSRIHESIWVPETMYVEGDREWAQLIVRAGQDNPQKLVPPLFETEIVRRRRPLIVTNVQDEARVHRAMAEAARVRSYVAVPITTSSQVIGFLHADRYYHRGELAEFDRDILAVFAEGLGYALERAVLLDRLAQMRTEMLRYTAGLAATMNDIEEPIRFGAYGMNHGFAQPVRPFHDTPWPADSRLTRREIDVLRLMAAGNTNARIADRLIISEGTVKSHVKHILRKLNAASRTEAVSIWLHSEREAS</sequence>